<dbReference type="PANTHER" id="PTHR32343:SF32">
    <property type="entry name" value="POLYADENYLATE-BINDING PROTEIN-INTERACTING PROTEIN 13"/>
    <property type="match status" value="1"/>
</dbReference>
<comment type="caution">
    <text evidence="3">The sequence shown here is derived from an EMBL/GenBank/DDBJ whole genome shotgun (WGS) entry which is preliminary data.</text>
</comment>
<gene>
    <name evidence="3" type="primary">CID11_4</name>
    <name evidence="3" type="ORF">Zm00014a_036261</name>
</gene>
<name>A0A317YHR2_MAIZE</name>
<dbReference type="Proteomes" id="UP000251960">
    <property type="component" value="Chromosome 1"/>
</dbReference>
<dbReference type="Gene3D" id="3.30.70.330">
    <property type="match status" value="2"/>
</dbReference>
<dbReference type="InterPro" id="IPR034825">
    <property type="entry name" value="CID8-like_RRM2"/>
</dbReference>
<dbReference type="GO" id="GO:0003723">
    <property type="term" value="F:RNA binding"/>
    <property type="evidence" value="ECO:0007669"/>
    <property type="project" value="UniProtKB-UniRule"/>
</dbReference>
<dbReference type="AlphaFoldDB" id="A0A317YHR2"/>
<dbReference type="SUPFAM" id="SSF54928">
    <property type="entry name" value="RNA-binding domain, RBD"/>
    <property type="match status" value="2"/>
</dbReference>
<evidence type="ECO:0000256" key="1">
    <source>
        <dbReference type="PROSITE-ProRule" id="PRU00176"/>
    </source>
</evidence>
<dbReference type="CDD" id="cd12460">
    <property type="entry name" value="RRM2_CID8_like"/>
    <property type="match status" value="1"/>
</dbReference>
<dbReference type="InterPro" id="IPR000504">
    <property type="entry name" value="RRM_dom"/>
</dbReference>
<dbReference type="FunFam" id="3.30.70.330:FF:000665">
    <property type="entry name" value="Polyadenylate-binding protein-interacting protein 10"/>
    <property type="match status" value="1"/>
</dbReference>
<protein>
    <submittedName>
        <fullName evidence="3">Polyadenylate-binding protein-interacting protein 11</fullName>
    </submittedName>
</protein>
<dbReference type="EMBL" id="NCVQ01000001">
    <property type="protein sequence ID" value="PWZ58080.1"/>
    <property type="molecule type" value="Genomic_DNA"/>
</dbReference>
<feature type="domain" description="RRM" evidence="2">
    <location>
        <begin position="167"/>
        <end position="243"/>
    </location>
</feature>
<feature type="domain" description="RRM" evidence="2">
    <location>
        <begin position="74"/>
        <end position="145"/>
    </location>
</feature>
<dbReference type="Pfam" id="PF00076">
    <property type="entry name" value="RRM_1"/>
    <property type="match status" value="2"/>
</dbReference>
<dbReference type="InterPro" id="IPR035979">
    <property type="entry name" value="RBD_domain_sf"/>
</dbReference>
<sequence>FLLLFSLYVDVVTRLLTKYYYSIVLPLTHKVFDILLCPVDAAYKAVDKIIQVCWHTFNLSCTGTLLIICSSGANFSSIVQVTKENLAALFINCGQVVDCRMCGDPNSVLRFAFIEFTDDEGARAALNLSGNMLGYYPVNVLPSKTAIAPVNETFLPRSDDEREMCARTIYCTNIDKMVAQADLKLFFESICGEVFRLRLLGDYHHSTRIAFVEFVMAESATAALNSSGVVLGSLPIRVNPSMTPVRPRDPRQLMSS</sequence>
<accession>A0A317YHR2</accession>
<organism evidence="3">
    <name type="scientific">Zea mays</name>
    <name type="common">Maize</name>
    <dbReference type="NCBI Taxonomy" id="4577"/>
    <lineage>
        <taxon>Eukaryota</taxon>
        <taxon>Viridiplantae</taxon>
        <taxon>Streptophyta</taxon>
        <taxon>Embryophyta</taxon>
        <taxon>Tracheophyta</taxon>
        <taxon>Spermatophyta</taxon>
        <taxon>Magnoliopsida</taxon>
        <taxon>Liliopsida</taxon>
        <taxon>Poales</taxon>
        <taxon>Poaceae</taxon>
        <taxon>PACMAD clade</taxon>
        <taxon>Panicoideae</taxon>
        <taxon>Andropogonodae</taxon>
        <taxon>Andropogoneae</taxon>
        <taxon>Tripsacinae</taxon>
        <taxon>Zea</taxon>
    </lineage>
</organism>
<feature type="non-terminal residue" evidence="3">
    <location>
        <position position="1"/>
    </location>
</feature>
<dbReference type="ExpressionAtlas" id="A0A317YHR2">
    <property type="expression patterns" value="baseline and differential"/>
</dbReference>
<dbReference type="PANTHER" id="PTHR32343">
    <property type="entry name" value="SERINE/ARGININE-RICH SPLICING FACTOR"/>
    <property type="match status" value="1"/>
</dbReference>
<dbReference type="PROSITE" id="PS50102">
    <property type="entry name" value="RRM"/>
    <property type="match status" value="2"/>
</dbReference>
<proteinExistence type="predicted"/>
<evidence type="ECO:0000259" key="2">
    <source>
        <dbReference type="PROSITE" id="PS50102"/>
    </source>
</evidence>
<dbReference type="InterPro" id="IPR012677">
    <property type="entry name" value="Nucleotide-bd_a/b_plait_sf"/>
</dbReference>
<reference evidence="3" key="1">
    <citation type="journal article" date="2018" name="Nat. Genet.">
        <title>Extensive intraspecific gene order and gene structural variations between Mo17 and other maize genomes.</title>
        <authorList>
            <person name="Sun S."/>
            <person name="Zhou Y."/>
            <person name="Chen J."/>
            <person name="Shi J."/>
            <person name="Zhao H."/>
            <person name="Zhao H."/>
            <person name="Song W."/>
            <person name="Zhang M."/>
            <person name="Cui Y."/>
            <person name="Dong X."/>
            <person name="Liu H."/>
            <person name="Ma X."/>
            <person name="Jiao Y."/>
            <person name="Wang B."/>
            <person name="Wei X."/>
            <person name="Stein J.C."/>
            <person name="Glaubitz J.C."/>
            <person name="Lu F."/>
            <person name="Yu G."/>
            <person name="Liang C."/>
            <person name="Fengler K."/>
            <person name="Li B."/>
            <person name="Rafalski A."/>
            <person name="Schnable P.S."/>
            <person name="Ware D.H."/>
            <person name="Buckler E.S."/>
            <person name="Lai J."/>
        </authorList>
    </citation>
    <scope>NUCLEOTIDE SEQUENCE [LARGE SCALE GENOMIC DNA]</scope>
    <source>
        <tissue evidence="3">Seedling</tissue>
    </source>
</reference>
<evidence type="ECO:0000313" key="3">
    <source>
        <dbReference type="EMBL" id="PWZ58080.1"/>
    </source>
</evidence>
<keyword evidence="1" id="KW-0694">RNA-binding</keyword>
<dbReference type="SMART" id="SM00360">
    <property type="entry name" value="RRM"/>
    <property type="match status" value="2"/>
</dbReference>